<dbReference type="EMBL" id="DUFJ01000074">
    <property type="protein sequence ID" value="HIH33290.1"/>
    <property type="molecule type" value="Genomic_DNA"/>
</dbReference>
<dbReference type="EMBL" id="DUFW01000025">
    <property type="protein sequence ID" value="HIH21380.1"/>
    <property type="molecule type" value="Genomic_DNA"/>
</dbReference>
<gene>
    <name evidence="2" type="ORF">HA222_01800</name>
    <name evidence="3" type="ORF">HA227_03480</name>
    <name evidence="4" type="ORF">J4478_00490</name>
</gene>
<feature type="region of interest" description="Disordered" evidence="1">
    <location>
        <begin position="1"/>
        <end position="24"/>
    </location>
</feature>
<dbReference type="Proteomes" id="UP000590964">
    <property type="component" value="Unassembled WGS sequence"/>
</dbReference>
<dbReference type="Proteomes" id="UP000680185">
    <property type="component" value="Unassembled WGS sequence"/>
</dbReference>
<evidence type="ECO:0000313" key="3">
    <source>
        <dbReference type="EMBL" id="HIH33290.1"/>
    </source>
</evidence>
<proteinExistence type="predicted"/>
<dbReference type="AlphaFoldDB" id="A0A7J4JWL8"/>
<name>A0A7J4JWL8_9ARCH</name>
<comment type="caution">
    <text evidence="2">The sequence shown here is derived from an EMBL/GenBank/DDBJ whole genome shotgun (WGS) entry which is preliminary data.</text>
</comment>
<evidence type="ECO:0000256" key="1">
    <source>
        <dbReference type="SAM" id="MobiDB-lite"/>
    </source>
</evidence>
<evidence type="ECO:0008006" key="6">
    <source>
        <dbReference type="Google" id="ProtNLM"/>
    </source>
</evidence>
<evidence type="ECO:0000313" key="4">
    <source>
        <dbReference type="EMBL" id="MBS3057861.1"/>
    </source>
</evidence>
<protein>
    <recommendedName>
        <fullName evidence="6">Transposase</fullName>
    </recommendedName>
</protein>
<reference evidence="4" key="2">
    <citation type="submission" date="2021-03" db="EMBL/GenBank/DDBJ databases">
        <authorList>
            <person name="Jaffe A."/>
        </authorList>
    </citation>
    <scope>NUCLEOTIDE SEQUENCE</scope>
    <source>
        <strain evidence="4">RIFCSPLOWO2_01_FULL_43_13</strain>
    </source>
</reference>
<sequence length="49" mass="5806">MRLLRKWVPKPKTAGTRPRVPKPKEKLTIGEKQELRHLERAVIAARRQH</sequence>
<evidence type="ECO:0000313" key="2">
    <source>
        <dbReference type="EMBL" id="HIH21380.1"/>
    </source>
</evidence>
<reference evidence="3 5" key="1">
    <citation type="journal article" date="2020" name="bioRxiv">
        <title>A rank-normalized archaeal taxonomy based on genome phylogeny resolves widespread incomplete and uneven classifications.</title>
        <authorList>
            <person name="Rinke C."/>
            <person name="Chuvochina M."/>
            <person name="Mussig A.J."/>
            <person name="Chaumeil P.-A."/>
            <person name="Waite D.W."/>
            <person name="Whitman W.B."/>
            <person name="Parks D.H."/>
            <person name="Hugenholtz P."/>
        </authorList>
    </citation>
    <scope>NUCLEOTIDE SEQUENCE [LARGE SCALE GENOMIC DNA]</scope>
    <source>
        <strain evidence="3">UBA10036</strain>
    </source>
</reference>
<evidence type="ECO:0000313" key="5">
    <source>
        <dbReference type="Proteomes" id="UP000590964"/>
    </source>
</evidence>
<dbReference type="EMBL" id="JAGVWB010000004">
    <property type="protein sequence ID" value="MBS3057861.1"/>
    <property type="molecule type" value="Genomic_DNA"/>
</dbReference>
<reference evidence="4" key="3">
    <citation type="submission" date="2021-05" db="EMBL/GenBank/DDBJ databases">
        <title>Protein family content uncovers lineage relationships and bacterial pathway maintenance mechanisms in DPANN archaea.</title>
        <authorList>
            <person name="Castelle C.J."/>
            <person name="Meheust R."/>
            <person name="Jaffe A.L."/>
            <person name="Seitz K."/>
            <person name="Gong X."/>
            <person name="Baker B.J."/>
            <person name="Banfield J.F."/>
        </authorList>
    </citation>
    <scope>NUCLEOTIDE SEQUENCE</scope>
    <source>
        <strain evidence="4">RIFCSPLOWO2_01_FULL_43_13</strain>
    </source>
</reference>
<organism evidence="2 5">
    <name type="scientific">Candidatus Iainarchaeum sp</name>
    <dbReference type="NCBI Taxonomy" id="3101447"/>
    <lineage>
        <taxon>Archaea</taxon>
        <taxon>Candidatus Iainarchaeota</taxon>
        <taxon>Candidatus Iainarchaeia</taxon>
        <taxon>Candidatus Iainarchaeales</taxon>
        <taxon>Candidatus Iainarchaeaceae</taxon>
        <taxon>Candidatus Iainarchaeum</taxon>
    </lineage>
</organism>
<dbReference type="Proteomes" id="UP000527315">
    <property type="component" value="Unassembled WGS sequence"/>
</dbReference>
<accession>A0A7J4JWL8</accession>